<protein>
    <recommendedName>
        <fullName evidence="3">Reverse transcriptase domain-containing protein</fullName>
    </recommendedName>
</protein>
<evidence type="ECO:0008006" key="3">
    <source>
        <dbReference type="Google" id="ProtNLM"/>
    </source>
</evidence>
<dbReference type="AlphaFoldDB" id="A0AAV0WEH3"/>
<sequence>MGSKQTISAIRSAYDKVDESNSRHIFGTFLDITGAFDNVKWSSLLSQMDILGASLGTSRIVKSYLHNRWADLRLEAVLGLI</sequence>
<comment type="caution">
    <text evidence="1">The sequence shown here is derived from an EMBL/GenBank/DDBJ whole genome shotgun (WGS) entry which is preliminary data.</text>
</comment>
<accession>A0AAV0WEH3</accession>
<gene>
    <name evidence="1" type="ORF">MEUPH1_LOCUS10208</name>
</gene>
<dbReference type="EMBL" id="CARXXK010000002">
    <property type="protein sequence ID" value="CAI6354171.1"/>
    <property type="molecule type" value="Genomic_DNA"/>
</dbReference>
<dbReference type="Proteomes" id="UP001160148">
    <property type="component" value="Unassembled WGS sequence"/>
</dbReference>
<organism evidence="1 2">
    <name type="scientific">Macrosiphum euphorbiae</name>
    <name type="common">potato aphid</name>
    <dbReference type="NCBI Taxonomy" id="13131"/>
    <lineage>
        <taxon>Eukaryota</taxon>
        <taxon>Metazoa</taxon>
        <taxon>Ecdysozoa</taxon>
        <taxon>Arthropoda</taxon>
        <taxon>Hexapoda</taxon>
        <taxon>Insecta</taxon>
        <taxon>Pterygota</taxon>
        <taxon>Neoptera</taxon>
        <taxon>Paraneoptera</taxon>
        <taxon>Hemiptera</taxon>
        <taxon>Sternorrhyncha</taxon>
        <taxon>Aphidomorpha</taxon>
        <taxon>Aphidoidea</taxon>
        <taxon>Aphididae</taxon>
        <taxon>Macrosiphini</taxon>
        <taxon>Macrosiphum</taxon>
    </lineage>
</organism>
<evidence type="ECO:0000313" key="1">
    <source>
        <dbReference type="EMBL" id="CAI6354171.1"/>
    </source>
</evidence>
<evidence type="ECO:0000313" key="2">
    <source>
        <dbReference type="Proteomes" id="UP001160148"/>
    </source>
</evidence>
<reference evidence="1 2" key="1">
    <citation type="submission" date="2023-01" db="EMBL/GenBank/DDBJ databases">
        <authorList>
            <person name="Whitehead M."/>
        </authorList>
    </citation>
    <scope>NUCLEOTIDE SEQUENCE [LARGE SCALE GENOMIC DNA]</scope>
</reference>
<keyword evidence="2" id="KW-1185">Reference proteome</keyword>
<name>A0AAV0WEH3_9HEMI</name>
<proteinExistence type="predicted"/>